<dbReference type="Gene3D" id="3.30.830.10">
    <property type="entry name" value="Metalloenzyme, LuxS/M16 peptidase-like"/>
    <property type="match status" value="1"/>
</dbReference>
<gene>
    <name evidence="2" type="ORF">FJAP1339_LOCUS4615</name>
</gene>
<evidence type="ECO:0000313" key="2">
    <source>
        <dbReference type="EMBL" id="CAD9862090.1"/>
    </source>
</evidence>
<dbReference type="GO" id="GO:0005739">
    <property type="term" value="C:mitochondrion"/>
    <property type="evidence" value="ECO:0007669"/>
    <property type="project" value="TreeGrafter"/>
</dbReference>
<evidence type="ECO:0008006" key="3">
    <source>
        <dbReference type="Google" id="ProtNLM"/>
    </source>
</evidence>
<dbReference type="AlphaFoldDB" id="A0A7S2XXG3"/>
<sequence>MKAVLDNKMKAAGLGGAFASVYSDSGLIGVQAVSSPGEAGQAVDALKATLQGLASVDAGEVKAAQVAAKVGLLSALDSTSASLQMLVSPSLSDVAKIDAVTAESLKAAASGIAGSKLALAAVGDVSSVPRM</sequence>
<proteinExistence type="inferred from homology"/>
<dbReference type="GO" id="GO:0046872">
    <property type="term" value="F:metal ion binding"/>
    <property type="evidence" value="ECO:0007669"/>
    <property type="project" value="InterPro"/>
</dbReference>
<evidence type="ECO:0000256" key="1">
    <source>
        <dbReference type="ARBA" id="ARBA00007261"/>
    </source>
</evidence>
<dbReference type="InterPro" id="IPR011249">
    <property type="entry name" value="Metalloenz_LuxS/M16"/>
</dbReference>
<dbReference type="PANTHER" id="PTHR11851:SF49">
    <property type="entry name" value="MITOCHONDRIAL-PROCESSING PEPTIDASE SUBUNIT ALPHA"/>
    <property type="match status" value="1"/>
</dbReference>
<name>A0A7S2XXG3_9STRA</name>
<organism evidence="2">
    <name type="scientific">Fibrocapsa japonica</name>
    <dbReference type="NCBI Taxonomy" id="94617"/>
    <lineage>
        <taxon>Eukaryota</taxon>
        <taxon>Sar</taxon>
        <taxon>Stramenopiles</taxon>
        <taxon>Ochrophyta</taxon>
        <taxon>Raphidophyceae</taxon>
        <taxon>Chattonellales</taxon>
        <taxon>Chattonellaceae</taxon>
        <taxon>Fibrocapsa</taxon>
    </lineage>
</organism>
<reference evidence="2" key="1">
    <citation type="submission" date="2021-01" db="EMBL/GenBank/DDBJ databases">
        <authorList>
            <person name="Corre E."/>
            <person name="Pelletier E."/>
            <person name="Niang G."/>
            <person name="Scheremetjew M."/>
            <person name="Finn R."/>
            <person name="Kale V."/>
            <person name="Holt S."/>
            <person name="Cochrane G."/>
            <person name="Meng A."/>
            <person name="Brown T."/>
            <person name="Cohen L."/>
        </authorList>
    </citation>
    <scope>NUCLEOTIDE SEQUENCE</scope>
    <source>
        <strain evidence="2">CCMP1661</strain>
    </source>
</reference>
<protein>
    <recommendedName>
        <fullName evidence="3">Peptidase M16 C-terminal domain-containing protein</fullName>
    </recommendedName>
</protein>
<dbReference type="PANTHER" id="PTHR11851">
    <property type="entry name" value="METALLOPROTEASE"/>
    <property type="match status" value="1"/>
</dbReference>
<dbReference type="EMBL" id="HBHR01009653">
    <property type="protein sequence ID" value="CAD9862090.1"/>
    <property type="molecule type" value="Transcribed_RNA"/>
</dbReference>
<dbReference type="SUPFAM" id="SSF63411">
    <property type="entry name" value="LuxS/MPP-like metallohydrolase"/>
    <property type="match status" value="1"/>
</dbReference>
<dbReference type="InterPro" id="IPR050361">
    <property type="entry name" value="MPP/UQCRC_Complex"/>
</dbReference>
<comment type="similarity">
    <text evidence="1">Belongs to the peptidase M16 family.</text>
</comment>
<accession>A0A7S2XXG3</accession>